<dbReference type="MGI" id="MGI:1351652">
    <property type="gene designation" value="Tbl2"/>
</dbReference>
<dbReference type="AGR" id="MGI:1351652"/>
<dbReference type="ExpressionAtlas" id="D6RI48">
    <property type="expression patterns" value="baseline and differential"/>
</dbReference>
<organism evidence="1 3">
    <name type="scientific">Mus musculus</name>
    <name type="common">Mouse</name>
    <dbReference type="NCBI Taxonomy" id="10090"/>
    <lineage>
        <taxon>Eukaryota</taxon>
        <taxon>Metazoa</taxon>
        <taxon>Chordata</taxon>
        <taxon>Craniata</taxon>
        <taxon>Vertebrata</taxon>
        <taxon>Euteleostomi</taxon>
        <taxon>Mammalia</taxon>
        <taxon>Eutheria</taxon>
        <taxon>Euarchontoglires</taxon>
        <taxon>Glires</taxon>
        <taxon>Rodentia</taxon>
        <taxon>Myomorpha</taxon>
        <taxon>Muroidea</taxon>
        <taxon>Muridae</taxon>
        <taxon>Murinae</taxon>
        <taxon>Mus</taxon>
        <taxon>Mus</taxon>
    </lineage>
</organism>
<proteinExistence type="predicted"/>
<protein>
    <submittedName>
        <fullName evidence="1">Transducin (beta)-like 2</fullName>
    </submittedName>
</protein>
<evidence type="ECO:0000313" key="3">
    <source>
        <dbReference type="Proteomes" id="UP000000589"/>
    </source>
</evidence>
<name>D6RI48_MOUSE</name>
<reference evidence="1 3" key="2">
    <citation type="journal article" date="2011" name="PLoS Biol.">
        <title>Modernizing reference genome assemblies.</title>
        <authorList>
            <person name="Church D.M."/>
            <person name="Schneider V.A."/>
            <person name="Graves T."/>
            <person name="Auger K."/>
            <person name="Cunningham F."/>
            <person name="Bouk N."/>
            <person name="Chen H.C."/>
            <person name="Agarwala R."/>
            <person name="McLaren W.M."/>
            <person name="Ritchie G.R."/>
            <person name="Albracht D."/>
            <person name="Kremitzki M."/>
            <person name="Rock S."/>
            <person name="Kotkiewicz H."/>
            <person name="Kremitzki C."/>
            <person name="Wollam A."/>
            <person name="Trani L."/>
            <person name="Fulton L."/>
            <person name="Fulton R."/>
            <person name="Matthews L."/>
            <person name="Whitehead S."/>
            <person name="Chow W."/>
            <person name="Torrance J."/>
            <person name="Dunn M."/>
            <person name="Harden G."/>
            <person name="Threadgold G."/>
            <person name="Wood J."/>
            <person name="Collins J."/>
            <person name="Heath P."/>
            <person name="Griffiths G."/>
            <person name="Pelan S."/>
            <person name="Grafham D."/>
            <person name="Eichler E.E."/>
            <person name="Weinstock G."/>
            <person name="Mardis E.R."/>
            <person name="Wilson R.K."/>
            <person name="Howe K."/>
            <person name="Flicek P."/>
            <person name="Hubbard T."/>
        </authorList>
    </citation>
    <scope>NUCLEOTIDE SEQUENCE [LARGE SCALE GENOMIC DNA]</scope>
    <source>
        <strain evidence="1 3">C57BL/6J</strain>
    </source>
</reference>
<keyword evidence="3" id="KW-1185">Reference proteome</keyword>
<dbReference type="HOGENOM" id="CLU_2830558_0_0_1"/>
<reference evidence="1" key="4">
    <citation type="submission" date="2025-09" db="UniProtKB">
        <authorList>
            <consortium name="Ensembl"/>
        </authorList>
    </citation>
    <scope>IDENTIFICATION</scope>
    <source>
        <strain evidence="1">C57BL/6J</strain>
    </source>
</reference>
<reference evidence="1" key="3">
    <citation type="submission" date="2025-08" db="UniProtKB">
        <authorList>
            <consortium name="Ensembl"/>
        </authorList>
    </citation>
    <scope>IDENTIFICATION</scope>
    <source>
        <strain evidence="1">C57BL/6J</strain>
    </source>
</reference>
<evidence type="ECO:0000313" key="1">
    <source>
        <dbReference type="Ensembl" id="ENSMUSP00000120685.2"/>
    </source>
</evidence>
<dbReference type="AlphaFoldDB" id="D6RI48"/>
<dbReference type="GeneTree" id="ENSGT00390000013836"/>
<dbReference type="Antibodypedia" id="2315">
    <property type="antibodies" value="192 antibodies from 27 providers"/>
</dbReference>
<sequence>MELPQMPELMGLSLLVGLLALVATAAVARGWLRAEEKPSQPVCFGLQVHPRDKILWNLGAALLRGR</sequence>
<dbReference type="Proteomes" id="UP000000589">
    <property type="component" value="Chromosome 5"/>
</dbReference>
<reference evidence="1 3" key="1">
    <citation type="journal article" date="2009" name="PLoS Biol.">
        <title>Lineage-specific biology revealed by a finished genome assembly of the mouse.</title>
        <authorList>
            <consortium name="Mouse Genome Sequencing Consortium"/>
            <person name="Church D.M."/>
            <person name="Goodstadt L."/>
            <person name="Hillier L.W."/>
            <person name="Zody M.C."/>
            <person name="Goldstein S."/>
            <person name="She X."/>
            <person name="Bult C.J."/>
            <person name="Agarwala R."/>
            <person name="Cherry J.L."/>
            <person name="DiCuccio M."/>
            <person name="Hlavina W."/>
            <person name="Kapustin Y."/>
            <person name="Meric P."/>
            <person name="Maglott D."/>
            <person name="Birtle Z."/>
            <person name="Marques A.C."/>
            <person name="Graves T."/>
            <person name="Zhou S."/>
            <person name="Teague B."/>
            <person name="Potamousis K."/>
            <person name="Churas C."/>
            <person name="Place M."/>
            <person name="Herschleb J."/>
            <person name="Runnheim R."/>
            <person name="Forrest D."/>
            <person name="Amos-Landgraf J."/>
            <person name="Schwartz D.C."/>
            <person name="Cheng Z."/>
            <person name="Lindblad-Toh K."/>
            <person name="Eichler E.E."/>
            <person name="Ponting C.P."/>
        </authorList>
    </citation>
    <scope>NUCLEOTIDE SEQUENCE [LARGE SCALE GENOMIC DNA]</scope>
    <source>
        <strain evidence="1 3">C57BL/6J</strain>
    </source>
</reference>
<dbReference type="SMR" id="D6RI48"/>
<gene>
    <name evidence="1 2" type="primary">Tbl2</name>
</gene>
<dbReference type="Ensembl" id="ENSMUST00000139565.8">
    <property type="protein sequence ID" value="ENSMUSP00000120685.2"/>
    <property type="gene ID" value="ENSMUSG00000005374.14"/>
</dbReference>
<accession>D6RI48</accession>
<dbReference type="VEuPathDB" id="HostDB:ENSMUSG00000005374"/>
<dbReference type="Bgee" id="ENSMUSG00000005374">
    <property type="expression patterns" value="Expressed in spermatocyte and 237 other cell types or tissues"/>
</dbReference>
<evidence type="ECO:0000313" key="2">
    <source>
        <dbReference type="MGI" id="MGI:1351652"/>
    </source>
</evidence>